<dbReference type="RefSeq" id="WP_156712056.1">
    <property type="nucleotide sequence ID" value="NZ_WPHG01000002.1"/>
</dbReference>
<dbReference type="EMBL" id="WPHG01000002">
    <property type="protein sequence ID" value="MVA97061.1"/>
    <property type="molecule type" value="Genomic_DNA"/>
</dbReference>
<evidence type="ECO:0000313" key="2">
    <source>
        <dbReference type="Proteomes" id="UP000463224"/>
    </source>
</evidence>
<evidence type="ECO:0000313" key="1">
    <source>
        <dbReference type="EMBL" id="MVA97061.1"/>
    </source>
</evidence>
<gene>
    <name evidence="1" type="ORF">GN330_07340</name>
</gene>
<dbReference type="Proteomes" id="UP000463224">
    <property type="component" value="Unassembled WGS sequence"/>
</dbReference>
<organism evidence="1 2">
    <name type="scientific">Nitratireductor arenosus</name>
    <dbReference type="NCBI Taxonomy" id="2682096"/>
    <lineage>
        <taxon>Bacteria</taxon>
        <taxon>Pseudomonadati</taxon>
        <taxon>Pseudomonadota</taxon>
        <taxon>Alphaproteobacteria</taxon>
        <taxon>Hyphomicrobiales</taxon>
        <taxon>Phyllobacteriaceae</taxon>
        <taxon>Nitratireductor</taxon>
    </lineage>
</organism>
<sequence length="135" mass="14022">MARRGSSIGFLGRFGRSGDLRQLDAALRTVDLHPALVPEGVKLTIVNLLKDHFDVDEPPAHAYAPAACLVAYCALGAGAFAAANGEPPAIAVERRIEAATAAGAGHDTDLILLCLHAGLIQPAVVDRFDLSAEEG</sequence>
<accession>A0A844QGF3</accession>
<protein>
    <submittedName>
        <fullName evidence="1">Uncharacterized protein</fullName>
    </submittedName>
</protein>
<dbReference type="AlphaFoldDB" id="A0A844QGF3"/>
<reference evidence="1 2" key="1">
    <citation type="submission" date="2019-12" db="EMBL/GenBank/DDBJ databases">
        <title>Nitratireductor arenosus sp. nov., Isolated from sea sand, Jeju island, South Korea.</title>
        <authorList>
            <person name="Kim W."/>
        </authorList>
    </citation>
    <scope>NUCLEOTIDE SEQUENCE [LARGE SCALE GENOMIC DNA]</scope>
    <source>
        <strain evidence="1 2">CAU 1489</strain>
    </source>
</reference>
<proteinExistence type="predicted"/>
<comment type="caution">
    <text evidence="1">The sequence shown here is derived from an EMBL/GenBank/DDBJ whole genome shotgun (WGS) entry which is preliminary data.</text>
</comment>
<name>A0A844QGF3_9HYPH</name>
<keyword evidence="2" id="KW-1185">Reference proteome</keyword>